<name>A0ABM5LA65_DIAVI</name>
<dbReference type="GeneID" id="114336105"/>
<dbReference type="Proteomes" id="UP001652700">
    <property type="component" value="Unplaced"/>
</dbReference>
<evidence type="ECO:0008006" key="8">
    <source>
        <dbReference type="Google" id="ProtNLM"/>
    </source>
</evidence>
<sequence>MSNSSICKSSVYKAYQDVINDVILNAREHFIEDGVDEAVLQELKQLWETKLAATKAVDENRDADKVISPNNKPKPEYINQHYIKPLPATVHQLQLQHQQQQQQHQQQQQQQQQQQLLLNNKQIVGQVPPNNHMPQGPPGIGLPEWRRVPIQINIPSPGSADGHRILSIDVPEVFLQGHHLRSILTGQAISTTMSLPLATACAYLQDHVNAAFIEHQQSYYNSLSNGNNSDPVLNSSFPNDLEDQLLLNSLRGIPQGDGPADSSDDDDKSDEGSEEIEDDKEEDEMEDDLTGEAEDEPLNSGDDVSDADGTEESFETENVIVCQYDKITRSRNRWKFHLKDGIMNLKGEDFIFQKANGDAEW</sequence>
<feature type="compositionally biased region" description="Acidic residues" evidence="5">
    <location>
        <begin position="262"/>
        <end position="314"/>
    </location>
</feature>
<evidence type="ECO:0000256" key="3">
    <source>
        <dbReference type="ARBA" id="ARBA00023163"/>
    </source>
</evidence>
<comment type="similarity">
    <text evidence="2">Belongs to the TFIIA subunit 1 family.</text>
</comment>
<feature type="region of interest" description="Disordered" evidence="5">
    <location>
        <begin position="94"/>
        <end position="114"/>
    </location>
</feature>
<dbReference type="EnsemblMetazoa" id="XM_050663371.1">
    <property type="protein sequence ID" value="XP_050519328.1"/>
    <property type="gene ID" value="LOC114336105"/>
</dbReference>
<dbReference type="PANTHER" id="PTHR12694">
    <property type="entry name" value="TRANSCRIPTION INITIATION FACTOR IIA SUBUNIT 1"/>
    <property type="match status" value="1"/>
</dbReference>
<dbReference type="InterPro" id="IPR009088">
    <property type="entry name" value="TFIIA_b-brl"/>
</dbReference>
<organism evidence="6 7">
    <name type="scientific">Diabrotica virgifera virgifera</name>
    <name type="common">western corn rootworm</name>
    <dbReference type="NCBI Taxonomy" id="50390"/>
    <lineage>
        <taxon>Eukaryota</taxon>
        <taxon>Metazoa</taxon>
        <taxon>Ecdysozoa</taxon>
        <taxon>Arthropoda</taxon>
        <taxon>Hexapoda</taxon>
        <taxon>Insecta</taxon>
        <taxon>Pterygota</taxon>
        <taxon>Neoptera</taxon>
        <taxon>Endopterygota</taxon>
        <taxon>Coleoptera</taxon>
        <taxon>Polyphaga</taxon>
        <taxon>Cucujiformia</taxon>
        <taxon>Chrysomeloidea</taxon>
        <taxon>Chrysomelidae</taxon>
        <taxon>Galerucinae</taxon>
        <taxon>Diabroticina</taxon>
        <taxon>Diabroticites</taxon>
        <taxon>Diabrotica</taxon>
    </lineage>
</organism>
<dbReference type="Gene3D" id="2.30.18.10">
    <property type="entry name" value="Transcription factor IIA (TFIIA), beta-barrel domain"/>
    <property type="match status" value="1"/>
</dbReference>
<protein>
    <recommendedName>
        <fullName evidence="8">Transcription initiation factor IIA subunit 1</fullName>
    </recommendedName>
</protein>
<evidence type="ECO:0000256" key="2">
    <source>
        <dbReference type="ARBA" id="ARBA00010059"/>
    </source>
</evidence>
<dbReference type="SMART" id="SM01371">
    <property type="entry name" value="TFIIA"/>
    <property type="match status" value="1"/>
</dbReference>
<evidence type="ECO:0000313" key="6">
    <source>
        <dbReference type="EnsemblMetazoa" id="XP_050519328.1"/>
    </source>
</evidence>
<dbReference type="CDD" id="cd07976">
    <property type="entry name" value="TFIIA_alpha_beta_like"/>
    <property type="match status" value="2"/>
</dbReference>
<evidence type="ECO:0000256" key="5">
    <source>
        <dbReference type="SAM" id="MobiDB-lite"/>
    </source>
</evidence>
<dbReference type="Gene3D" id="1.10.287.100">
    <property type="match status" value="1"/>
</dbReference>
<keyword evidence="7" id="KW-1185">Reference proteome</keyword>
<keyword evidence="3" id="KW-0804">Transcription</keyword>
<feature type="region of interest" description="Disordered" evidence="5">
    <location>
        <begin position="250"/>
        <end position="314"/>
    </location>
</feature>
<keyword evidence="4" id="KW-0539">Nucleus</keyword>
<proteinExistence type="inferred from homology"/>
<evidence type="ECO:0000256" key="1">
    <source>
        <dbReference type="ARBA" id="ARBA00004123"/>
    </source>
</evidence>
<evidence type="ECO:0000313" key="7">
    <source>
        <dbReference type="Proteomes" id="UP001652700"/>
    </source>
</evidence>
<reference evidence="6" key="1">
    <citation type="submission" date="2025-05" db="UniProtKB">
        <authorList>
            <consortium name="EnsemblMetazoa"/>
        </authorList>
    </citation>
    <scope>IDENTIFICATION</scope>
</reference>
<dbReference type="RefSeq" id="XP_050519328.1">
    <property type="nucleotide sequence ID" value="XM_050663371.1"/>
</dbReference>
<evidence type="ECO:0000256" key="4">
    <source>
        <dbReference type="ARBA" id="ARBA00023242"/>
    </source>
</evidence>
<dbReference type="SUPFAM" id="SSF50784">
    <property type="entry name" value="Transcription factor IIA (TFIIA), beta-barrel domain"/>
    <property type="match status" value="1"/>
</dbReference>
<comment type="subcellular location">
    <subcellularLocation>
        <location evidence="1">Nucleus</location>
    </subcellularLocation>
</comment>
<dbReference type="InterPro" id="IPR004855">
    <property type="entry name" value="TFIIA_asu/bsu"/>
</dbReference>
<dbReference type="SUPFAM" id="SSF47396">
    <property type="entry name" value="Transcription factor IIA (TFIIA), alpha-helical domain"/>
    <property type="match status" value="1"/>
</dbReference>
<accession>A0ABM5LA65</accession>
<dbReference type="Pfam" id="PF03153">
    <property type="entry name" value="TFIIA"/>
    <property type="match status" value="1"/>
</dbReference>
<dbReference type="PANTHER" id="PTHR12694:SF8">
    <property type="entry name" value="TRANSCRIPTION INITIATION FACTOR IIA SUBUNIT 1"/>
    <property type="match status" value="1"/>
</dbReference>